<dbReference type="GO" id="GO:0003993">
    <property type="term" value="F:acid phosphatase activity"/>
    <property type="evidence" value="ECO:0007669"/>
    <property type="project" value="InterPro"/>
</dbReference>
<keyword evidence="1" id="KW-0732">Signal</keyword>
<dbReference type="Proteomes" id="UP001201020">
    <property type="component" value="Chromosome"/>
</dbReference>
<protein>
    <submittedName>
        <fullName evidence="4">Metallophosphoesterase</fullName>
    </submittedName>
</protein>
<dbReference type="EMBL" id="CP084166">
    <property type="protein sequence ID" value="UJG40769.1"/>
    <property type="molecule type" value="Genomic_DNA"/>
</dbReference>
<keyword evidence="2" id="KW-1133">Transmembrane helix</keyword>
<keyword evidence="2" id="KW-0472">Membrane</keyword>
<dbReference type="InterPro" id="IPR039331">
    <property type="entry name" value="PAPs-like"/>
</dbReference>
<keyword evidence="2" id="KW-0812">Transmembrane</keyword>
<dbReference type="InterPro" id="IPR004843">
    <property type="entry name" value="Calcineurin-like_PHP"/>
</dbReference>
<organism evidence="4">
    <name type="scientific">Candidatus Heimdallarchaeum aukensis</name>
    <dbReference type="NCBI Taxonomy" id="2876573"/>
    <lineage>
        <taxon>Archaea</taxon>
        <taxon>Promethearchaeati</taxon>
        <taxon>Candidatus Heimdallarchaeota</taxon>
        <taxon>Candidatus Heimdallarchaeia (ex Rinke et al. 2021) (nom. nud.)</taxon>
        <taxon>Candidatus Heimdallarchaeales</taxon>
        <taxon>Candidatus Heimdallarchaeaceae</taxon>
        <taxon>Candidatus Heimdallarchaeum</taxon>
    </lineage>
</organism>
<dbReference type="SUPFAM" id="SSF49363">
    <property type="entry name" value="Purple acid phosphatase, N-terminal domain"/>
    <property type="match status" value="1"/>
</dbReference>
<dbReference type="InterPro" id="IPR008963">
    <property type="entry name" value="Purple_acid_Pase-like_N"/>
</dbReference>
<dbReference type="InterPro" id="IPR029052">
    <property type="entry name" value="Metallo-depent_PP-like"/>
</dbReference>
<accession>A0A9Y1FLF7</accession>
<dbReference type="Gene3D" id="3.60.21.10">
    <property type="match status" value="1"/>
</dbReference>
<evidence type="ECO:0000313" key="4">
    <source>
        <dbReference type="EMBL" id="UJG40769.1"/>
    </source>
</evidence>
<dbReference type="PANTHER" id="PTHR22953">
    <property type="entry name" value="ACID PHOSPHATASE RELATED"/>
    <property type="match status" value="1"/>
</dbReference>
<dbReference type="GO" id="GO:0046872">
    <property type="term" value="F:metal ion binding"/>
    <property type="evidence" value="ECO:0007669"/>
    <property type="project" value="InterPro"/>
</dbReference>
<proteinExistence type="predicted"/>
<feature type="transmembrane region" description="Helical" evidence="2">
    <location>
        <begin position="55"/>
        <end position="77"/>
    </location>
</feature>
<dbReference type="PANTHER" id="PTHR22953:SF153">
    <property type="entry name" value="PURPLE ACID PHOSPHATASE"/>
    <property type="match status" value="1"/>
</dbReference>
<feature type="transmembrane region" description="Helical" evidence="2">
    <location>
        <begin position="89"/>
        <end position="108"/>
    </location>
</feature>
<sequence>MKIKELINKWKPIKRYVVLISFILSFTTFALVLWVILLQRNLHLFKWNPSQAKTFLIICLVAVIIPLGFISDFVIRLKKLKIPKKIPGKYIYVIVLAGIILTGAYIVYLKPYHHVGDKAPELMIIDQPGISGYPNLAVIFYTQKASTNYLTFGSTSEMTIRLNEQQKTKIHVFVLEDLVADTQYFYQINGEGTVYNFTYFPSSTDNLRFAVSSDPHIGAEDNNITATKLILEQISSPDNGYSAFFCLGDIVEMGNDDSQYKEQIDFFSKYTTLIPYRNVIGNHDGWFGGVDFWKEYFYPKKAPNNSSDSQLWHQYDFGPNIHVFTLDLEWGTETYTKAQQEWFENRLKTLNPDDWIIIMNHAYYYASSTEYDGVPWYDNQDMINTFHDLFLENGVDLVFSGHDHQMEHINQDGVNYFIVGTMGGILDLDPTYFTENSLFFDNTHFGFADLQFNDGNITVSFRTPENRLLYEITIQQ</sequence>
<dbReference type="AlphaFoldDB" id="A0A9Y1FLF7"/>
<name>A0A9Y1FLF7_9ARCH</name>
<feature type="transmembrane region" description="Helical" evidence="2">
    <location>
        <begin position="16"/>
        <end position="35"/>
    </location>
</feature>
<feature type="domain" description="Calcineurin-like phosphoesterase" evidence="3">
    <location>
        <begin position="207"/>
        <end position="405"/>
    </location>
</feature>
<evidence type="ECO:0000256" key="1">
    <source>
        <dbReference type="ARBA" id="ARBA00022729"/>
    </source>
</evidence>
<evidence type="ECO:0000259" key="3">
    <source>
        <dbReference type="Pfam" id="PF00149"/>
    </source>
</evidence>
<dbReference type="SUPFAM" id="SSF56300">
    <property type="entry name" value="Metallo-dependent phosphatases"/>
    <property type="match status" value="1"/>
</dbReference>
<evidence type="ECO:0000256" key="2">
    <source>
        <dbReference type="SAM" id="Phobius"/>
    </source>
</evidence>
<gene>
    <name evidence="4" type="ORF">K9W45_13150</name>
</gene>
<reference evidence="4" key="1">
    <citation type="journal article" date="2022" name="Nat. Microbiol.">
        <title>Unique mobile elements and scalable gene flow at the prokaryote-eukaryote boundary revealed by circularized Asgard archaea genomes.</title>
        <authorList>
            <person name="Wu F."/>
            <person name="Speth D.R."/>
            <person name="Philosof A."/>
            <person name="Cremiere A."/>
            <person name="Narayanan A."/>
            <person name="Barco R.A."/>
            <person name="Connon S.A."/>
            <person name="Amend J.P."/>
            <person name="Antoshechkin I.A."/>
            <person name="Orphan V.J."/>
        </authorList>
    </citation>
    <scope>NUCLEOTIDE SEQUENCE</scope>
    <source>
        <strain evidence="4">PM71</strain>
    </source>
</reference>
<dbReference type="Pfam" id="PF00149">
    <property type="entry name" value="Metallophos"/>
    <property type="match status" value="1"/>
</dbReference>